<dbReference type="EMBL" id="BJTG01000003">
    <property type="protein sequence ID" value="GEJ56692.1"/>
    <property type="molecule type" value="Genomic_DNA"/>
</dbReference>
<dbReference type="AlphaFoldDB" id="A0A7I9VJW5"/>
<dbReference type="Proteomes" id="UP000503640">
    <property type="component" value="Unassembled WGS sequence"/>
</dbReference>
<comment type="caution">
    <text evidence="1">The sequence shown here is derived from an EMBL/GenBank/DDBJ whole genome shotgun (WGS) entry which is preliminary data.</text>
</comment>
<reference evidence="2" key="1">
    <citation type="journal article" date="2020" name="Appl. Environ. Microbiol.">
        <title>Diazotrophic Anaeromyxobacter Isolates from Soils.</title>
        <authorList>
            <person name="Masuda Y."/>
            <person name="Yamanaka H."/>
            <person name="Xu Z.X."/>
            <person name="Shiratori Y."/>
            <person name="Aono T."/>
            <person name="Amachi S."/>
            <person name="Senoo K."/>
            <person name="Itoh H."/>
        </authorList>
    </citation>
    <scope>NUCLEOTIDE SEQUENCE [LARGE SCALE GENOMIC DNA]</scope>
    <source>
        <strain evidence="2">R267</strain>
    </source>
</reference>
<protein>
    <submittedName>
        <fullName evidence="1">Uncharacterized protein</fullName>
    </submittedName>
</protein>
<evidence type="ECO:0000313" key="1">
    <source>
        <dbReference type="EMBL" id="GEJ56692.1"/>
    </source>
</evidence>
<name>A0A7I9VJW5_9BACT</name>
<sequence>MTQLGPAQVALFLAQQGEELVRIWRLARATARPEVFPGLLDGVVAEFFARAGELLARGAPAAEVWRGLGGVVRWPTTVDAAELDAEWVLVEQVLAATCESVNAAPEVSGWLLDAVGGCRLGLRELWKPGAAPEAIVTALVFSSVAPPPSRHGEDDTVS</sequence>
<accession>A0A7I9VJW5</accession>
<organism evidence="1 2">
    <name type="scientific">Anaeromyxobacter diazotrophicus</name>
    <dbReference type="NCBI Taxonomy" id="2590199"/>
    <lineage>
        <taxon>Bacteria</taxon>
        <taxon>Pseudomonadati</taxon>
        <taxon>Myxococcota</taxon>
        <taxon>Myxococcia</taxon>
        <taxon>Myxococcales</taxon>
        <taxon>Cystobacterineae</taxon>
        <taxon>Anaeromyxobacteraceae</taxon>
        <taxon>Anaeromyxobacter</taxon>
    </lineage>
</organism>
<gene>
    <name evidence="1" type="ORF">AMYX_14330</name>
</gene>
<keyword evidence="2" id="KW-1185">Reference proteome</keyword>
<evidence type="ECO:0000313" key="2">
    <source>
        <dbReference type="Proteomes" id="UP000503640"/>
    </source>
</evidence>
<dbReference type="RefSeq" id="WP_176064178.1">
    <property type="nucleotide sequence ID" value="NZ_BJTG01000003.1"/>
</dbReference>
<proteinExistence type="predicted"/>